<accession>A0A0F8YRR5</accession>
<dbReference type="AlphaFoldDB" id="A0A0F8YRR5"/>
<comment type="caution">
    <text evidence="1">The sequence shown here is derived from an EMBL/GenBank/DDBJ whole genome shotgun (WGS) entry which is preliminary data.</text>
</comment>
<sequence length="168" mass="18921">QYMERPEPEEEFEDERMHGYASRKDIHLLKISMVLSLADKDELIITAKEISAAMESLKWMEEGLSSVFAGHGSATTSQDVVRIFKQIQAAMSKVGYITHKELVKRNFAQVGVHELDLVIHTLEGAGAIMRIVGKDTRSGETAIMFKVLDNEFLGSKRVQKPKSLQENE</sequence>
<evidence type="ECO:0000313" key="1">
    <source>
        <dbReference type="EMBL" id="KKK50711.1"/>
    </source>
</evidence>
<gene>
    <name evidence="1" type="ORF">LCGC14_3122310</name>
</gene>
<dbReference type="EMBL" id="LAZR01067882">
    <property type="protein sequence ID" value="KKK50711.1"/>
    <property type="molecule type" value="Genomic_DNA"/>
</dbReference>
<protein>
    <submittedName>
        <fullName evidence="1">Uncharacterized protein</fullName>
    </submittedName>
</protein>
<reference evidence="1" key="1">
    <citation type="journal article" date="2015" name="Nature">
        <title>Complex archaea that bridge the gap between prokaryotes and eukaryotes.</title>
        <authorList>
            <person name="Spang A."/>
            <person name="Saw J.H."/>
            <person name="Jorgensen S.L."/>
            <person name="Zaremba-Niedzwiedzka K."/>
            <person name="Martijn J."/>
            <person name="Lind A.E."/>
            <person name="van Eijk R."/>
            <person name="Schleper C."/>
            <person name="Guy L."/>
            <person name="Ettema T.J."/>
        </authorList>
    </citation>
    <scope>NUCLEOTIDE SEQUENCE</scope>
</reference>
<proteinExistence type="predicted"/>
<name>A0A0F8YRR5_9ZZZZ</name>
<feature type="non-terminal residue" evidence="1">
    <location>
        <position position="1"/>
    </location>
</feature>
<organism evidence="1">
    <name type="scientific">marine sediment metagenome</name>
    <dbReference type="NCBI Taxonomy" id="412755"/>
    <lineage>
        <taxon>unclassified sequences</taxon>
        <taxon>metagenomes</taxon>
        <taxon>ecological metagenomes</taxon>
    </lineage>
</organism>